<dbReference type="OrthoDB" id="5952218at2759"/>
<name>A0A7M5U9B4_9CNID</name>
<keyword evidence="2" id="KW-1185">Reference proteome</keyword>
<accession>A0A7M5U9B4</accession>
<dbReference type="Proteomes" id="UP000594262">
    <property type="component" value="Unplaced"/>
</dbReference>
<organism evidence="1 2">
    <name type="scientific">Clytia hemisphaerica</name>
    <dbReference type="NCBI Taxonomy" id="252671"/>
    <lineage>
        <taxon>Eukaryota</taxon>
        <taxon>Metazoa</taxon>
        <taxon>Cnidaria</taxon>
        <taxon>Hydrozoa</taxon>
        <taxon>Hydroidolina</taxon>
        <taxon>Leptothecata</taxon>
        <taxon>Obeliida</taxon>
        <taxon>Clytiidae</taxon>
        <taxon>Clytia</taxon>
    </lineage>
</organism>
<proteinExistence type="predicted"/>
<sequence>MSIKVCVLIIGDRNQWSDYRDFKSDLQQHVRGRINIEDVLDIAGIHGNNQSKAIGDYLTNRDAVILVCSKKLRQCIEDRRSEEFKLKGRSIKLDGGVLKDHLNVESIKNKTILVSLDSEDDSVDIVPAFLTDRPHFNAEDDNINDQIMSCLLAE</sequence>
<protein>
    <submittedName>
        <fullName evidence="1">Uncharacterized protein</fullName>
    </submittedName>
</protein>
<dbReference type="EnsemblMetazoa" id="CLYHEMT007750.1">
    <property type="protein sequence ID" value="CLYHEMP007750.1"/>
    <property type="gene ID" value="CLYHEMG007750"/>
</dbReference>
<evidence type="ECO:0000313" key="1">
    <source>
        <dbReference type="EnsemblMetazoa" id="CLYHEMP007734.1"/>
    </source>
</evidence>
<dbReference type="AlphaFoldDB" id="A0A7M5U9B4"/>
<dbReference type="EnsemblMetazoa" id="CLYHEMT007734.1">
    <property type="protein sequence ID" value="CLYHEMP007734.1"/>
    <property type="gene ID" value="CLYHEMG007734"/>
</dbReference>
<evidence type="ECO:0000313" key="2">
    <source>
        <dbReference type="Proteomes" id="UP000594262"/>
    </source>
</evidence>
<reference evidence="1" key="1">
    <citation type="submission" date="2021-01" db="UniProtKB">
        <authorList>
            <consortium name="EnsemblMetazoa"/>
        </authorList>
    </citation>
    <scope>IDENTIFICATION</scope>
</reference>